<keyword evidence="1" id="KW-0732">Signal</keyword>
<proteinExistence type="predicted"/>
<reference evidence="4" key="1">
    <citation type="journal article" date="2020" name="Phytopathology">
        <title>Genome sequence of the chestnut blight fungus Cryphonectria parasitica EP155: A fundamental resource for an archetypical invasive plant pathogen.</title>
        <authorList>
            <person name="Crouch J.A."/>
            <person name="Dawe A."/>
            <person name="Aerts A."/>
            <person name="Barry K."/>
            <person name="Churchill A.C.L."/>
            <person name="Grimwood J."/>
            <person name="Hillman B."/>
            <person name="Milgroom M.G."/>
            <person name="Pangilinan J."/>
            <person name="Smith M."/>
            <person name="Salamov A."/>
            <person name="Schmutz J."/>
            <person name="Yadav J."/>
            <person name="Grigoriev I.V."/>
            <person name="Nuss D."/>
        </authorList>
    </citation>
    <scope>NUCLEOTIDE SEQUENCE</scope>
    <source>
        <strain evidence="4">EP155</strain>
    </source>
</reference>
<dbReference type="EMBL" id="MU032350">
    <property type="protein sequence ID" value="KAF3762101.1"/>
    <property type="molecule type" value="Genomic_DNA"/>
</dbReference>
<evidence type="ECO:0000313" key="4">
    <source>
        <dbReference type="EMBL" id="KAF3762101.1"/>
    </source>
</evidence>
<evidence type="ECO:0000256" key="2">
    <source>
        <dbReference type="ARBA" id="ARBA00023239"/>
    </source>
</evidence>
<comment type="caution">
    <text evidence="4">The sequence shown here is derived from an EMBL/GenBank/DDBJ whole genome shotgun (WGS) entry which is preliminary data.</text>
</comment>
<protein>
    <submittedName>
        <fullName evidence="4">Chondroitin AC/alginate lyase</fullName>
    </submittedName>
</protein>
<gene>
    <name evidence="4" type="ORF">M406DRAFT_229771</name>
</gene>
<keyword evidence="5" id="KW-1185">Reference proteome</keyword>
<organism evidence="4 5">
    <name type="scientific">Cryphonectria parasitica (strain ATCC 38755 / EP155)</name>
    <dbReference type="NCBI Taxonomy" id="660469"/>
    <lineage>
        <taxon>Eukaryota</taxon>
        <taxon>Fungi</taxon>
        <taxon>Dikarya</taxon>
        <taxon>Ascomycota</taxon>
        <taxon>Pezizomycotina</taxon>
        <taxon>Sordariomycetes</taxon>
        <taxon>Sordariomycetidae</taxon>
        <taxon>Diaporthales</taxon>
        <taxon>Cryphonectriaceae</taxon>
        <taxon>Cryphonectria-Endothia species complex</taxon>
        <taxon>Cryphonectria</taxon>
    </lineage>
</organism>
<dbReference type="InterPro" id="IPR008397">
    <property type="entry name" value="Alginate_lyase_dom"/>
</dbReference>
<dbReference type="Pfam" id="PF05426">
    <property type="entry name" value="Alginate_lyase"/>
    <property type="match status" value="1"/>
</dbReference>
<evidence type="ECO:0000256" key="1">
    <source>
        <dbReference type="ARBA" id="ARBA00022729"/>
    </source>
</evidence>
<dbReference type="RefSeq" id="XP_040773080.1">
    <property type="nucleotide sequence ID" value="XM_040915819.1"/>
</dbReference>
<evidence type="ECO:0000313" key="5">
    <source>
        <dbReference type="Proteomes" id="UP000803844"/>
    </source>
</evidence>
<dbReference type="Gene3D" id="1.50.10.100">
    <property type="entry name" value="Chondroitin AC/alginate lyase"/>
    <property type="match status" value="1"/>
</dbReference>
<dbReference type="InterPro" id="IPR008929">
    <property type="entry name" value="Chondroitin_lyas"/>
</dbReference>
<evidence type="ECO:0000259" key="3">
    <source>
        <dbReference type="Pfam" id="PF05426"/>
    </source>
</evidence>
<dbReference type="GO" id="GO:0016829">
    <property type="term" value="F:lyase activity"/>
    <property type="evidence" value="ECO:0007669"/>
    <property type="project" value="UniProtKB-KW"/>
</dbReference>
<dbReference type="Proteomes" id="UP000803844">
    <property type="component" value="Unassembled WGS sequence"/>
</dbReference>
<keyword evidence="2 4" id="KW-0456">Lyase</keyword>
<feature type="non-terminal residue" evidence="4">
    <location>
        <position position="1"/>
    </location>
</feature>
<dbReference type="AlphaFoldDB" id="A0A9P4XWF7"/>
<name>A0A9P4XWF7_CRYP1</name>
<feature type="domain" description="Alginate lyase" evidence="3">
    <location>
        <begin position="66"/>
        <end position="294"/>
    </location>
</feature>
<dbReference type="GO" id="GO:0042597">
    <property type="term" value="C:periplasmic space"/>
    <property type="evidence" value="ECO:0007669"/>
    <property type="project" value="InterPro"/>
</dbReference>
<sequence>LLPFFQSVVSFNHPGLLVTDSELARAKINIAAGLDPWLSSWNELTSISFADASYQSNAVSAIYRSADGVNAENGELLWHDIAAAFALGLRWKISGNDSYADTAGWILTSWGQTLTTLGGGGSDKYLTSGLQGYELANAAELLRDYEPFAANLSIVTDMLHDVFLPLNELFLRHEDPAEHNVLHFFANWELANIASMMAFGVLTDNTTAWDFAVNYLKNGTGNGAINHAVTNLVVEPETGNLLGQGQEEGRDQGHSVLDFQLLAAIAQQAWNQGEDLFAFNNSRILQGAEYFARYNLGYDVPFENYTNGIVSYSTISNASRGATRPTWELLYSHYTGVKGLDAPWTAEYLNYTLNAYGGFEGGAGSLGEGSGNYDGLGWGSLLYR</sequence>
<dbReference type="OrthoDB" id="5280547at2759"/>
<accession>A0A9P4XWF7</accession>
<dbReference type="GeneID" id="63832948"/>
<feature type="non-terminal residue" evidence="4">
    <location>
        <position position="384"/>
    </location>
</feature>
<dbReference type="SUPFAM" id="SSF48230">
    <property type="entry name" value="Chondroitin AC/alginate lyase"/>
    <property type="match status" value="1"/>
</dbReference>